<proteinExistence type="predicted"/>
<dbReference type="eggNOG" id="COG2200">
    <property type="taxonomic scope" value="Bacteria"/>
</dbReference>
<accession>A0A062U262</accession>
<sequence>MHLLDGDSFGAVCEMSQTFEESASFGPMSTASKATDPARWLSDRLSEVASAAHQMDQRMRPIIVPSPMAALSHANTAIACDATIRRTTLCQQEICLEFEDAAFAGCPNDVVRHVAHLRRHGFRVSVDMRKSWQTPIGEGLRLLIDSLRVDARDLEMNEKLMDICEAASASGMLVIAENANWRDGEFLNRIGIHAGSKLRTDS</sequence>
<name>A0A062U262_9PROT</name>
<gene>
    <name evidence="1" type="ORF">HY3_05030</name>
</gene>
<dbReference type="Proteomes" id="UP000249123">
    <property type="component" value="Unassembled WGS sequence"/>
</dbReference>
<dbReference type="SUPFAM" id="SSF141868">
    <property type="entry name" value="EAL domain-like"/>
    <property type="match status" value="1"/>
</dbReference>
<dbReference type="EMBL" id="AWFB01000067">
    <property type="protein sequence ID" value="RAN30964.1"/>
    <property type="molecule type" value="Genomic_DNA"/>
</dbReference>
<dbReference type="InterPro" id="IPR035919">
    <property type="entry name" value="EAL_sf"/>
</dbReference>
<dbReference type="Gene3D" id="3.20.20.450">
    <property type="entry name" value="EAL domain"/>
    <property type="match status" value="1"/>
</dbReference>
<dbReference type="AlphaFoldDB" id="A0A062U262"/>
<reference evidence="1 2" key="1">
    <citation type="submission" date="2013-04" db="EMBL/GenBank/DDBJ databases">
        <title>Hyphomonas sp. T24B3 Genome Sequencing.</title>
        <authorList>
            <person name="Lai Q."/>
            <person name="Shao Z."/>
        </authorList>
    </citation>
    <scope>NUCLEOTIDE SEQUENCE [LARGE SCALE GENOMIC DNA]</scope>
    <source>
        <strain evidence="1 2">T24B3</strain>
    </source>
</reference>
<keyword evidence="2" id="KW-1185">Reference proteome</keyword>
<protein>
    <submittedName>
        <fullName evidence="1">Uncharacterized protein</fullName>
    </submittedName>
</protein>
<organism evidence="1 2">
    <name type="scientific">Hyphomonas pacifica</name>
    <dbReference type="NCBI Taxonomy" id="1280941"/>
    <lineage>
        <taxon>Bacteria</taxon>
        <taxon>Pseudomonadati</taxon>
        <taxon>Pseudomonadota</taxon>
        <taxon>Alphaproteobacteria</taxon>
        <taxon>Hyphomonadales</taxon>
        <taxon>Hyphomonadaceae</taxon>
        <taxon>Hyphomonas</taxon>
    </lineage>
</organism>
<comment type="caution">
    <text evidence="1">The sequence shown here is derived from an EMBL/GenBank/DDBJ whole genome shotgun (WGS) entry which is preliminary data.</text>
</comment>
<evidence type="ECO:0000313" key="1">
    <source>
        <dbReference type="EMBL" id="RAN30964.1"/>
    </source>
</evidence>
<dbReference type="STRING" id="1280941.HY2_02195"/>
<evidence type="ECO:0000313" key="2">
    <source>
        <dbReference type="Proteomes" id="UP000249123"/>
    </source>
</evidence>